<dbReference type="EMBL" id="LBMM01006274">
    <property type="protein sequence ID" value="KMQ90747.1"/>
    <property type="molecule type" value="Genomic_DNA"/>
</dbReference>
<dbReference type="PANTHER" id="PTHR36159:SF1">
    <property type="entry name" value="RETROVIRUS-RELATED POL POLYPROTEIN FROM TRANSPOSON 412-LIKE PROTEIN"/>
    <property type="match status" value="1"/>
</dbReference>
<feature type="domain" description="Double jelly roll-like" evidence="1">
    <location>
        <begin position="41"/>
        <end position="136"/>
    </location>
</feature>
<proteinExistence type="predicted"/>
<dbReference type="Proteomes" id="UP000036403">
    <property type="component" value="Unassembled WGS sequence"/>
</dbReference>
<dbReference type="InterPro" id="IPR049512">
    <property type="entry name" value="DJR-like_dom"/>
</dbReference>
<comment type="caution">
    <text evidence="2">The sequence shown here is derived from an EMBL/GenBank/DDBJ whole genome shotgun (WGS) entry which is preliminary data.</text>
</comment>
<accession>A0A0J7KKD0</accession>
<evidence type="ECO:0000313" key="3">
    <source>
        <dbReference type="Proteomes" id="UP000036403"/>
    </source>
</evidence>
<dbReference type="Pfam" id="PF21738">
    <property type="entry name" value="DJR-like_dom"/>
    <property type="match status" value="1"/>
</dbReference>
<protein>
    <recommendedName>
        <fullName evidence="1">Double jelly roll-like domain-containing protein</fullName>
    </recommendedName>
</protein>
<dbReference type="AlphaFoldDB" id="A0A0J7KKD0"/>
<dbReference type="PaxDb" id="67767-A0A0J7KKD0"/>
<dbReference type="PANTHER" id="PTHR36159">
    <property type="entry name" value="PROTEIN CBG23766"/>
    <property type="match status" value="1"/>
</dbReference>
<organism evidence="2 3">
    <name type="scientific">Lasius niger</name>
    <name type="common">Black garden ant</name>
    <dbReference type="NCBI Taxonomy" id="67767"/>
    <lineage>
        <taxon>Eukaryota</taxon>
        <taxon>Metazoa</taxon>
        <taxon>Ecdysozoa</taxon>
        <taxon>Arthropoda</taxon>
        <taxon>Hexapoda</taxon>
        <taxon>Insecta</taxon>
        <taxon>Pterygota</taxon>
        <taxon>Neoptera</taxon>
        <taxon>Endopterygota</taxon>
        <taxon>Hymenoptera</taxon>
        <taxon>Apocrita</taxon>
        <taxon>Aculeata</taxon>
        <taxon>Formicoidea</taxon>
        <taxon>Formicidae</taxon>
        <taxon>Formicinae</taxon>
        <taxon>Lasius</taxon>
        <taxon>Lasius</taxon>
    </lineage>
</organism>
<keyword evidence="3" id="KW-1185">Reference proteome</keyword>
<dbReference type="STRING" id="67767.A0A0J7KKD0"/>
<dbReference type="OrthoDB" id="6746907at2759"/>
<name>A0A0J7KKD0_LASNI</name>
<sequence length="142" mass="16653">MTDMLNIGDEPIFDDRIVKIETHTYNPFANTTLGHTKRDYEEHGWDTQTNANRYLNFCVPLYMLLGFCEDYRRVVINDCHELILIRSRNDNNCLFGDLTLEPVINIFKVQWRMPHVLLSEINKLSMLRALESGRYLVTGPMV</sequence>
<gene>
    <name evidence="2" type="ORF">RF55_9459</name>
</gene>
<reference evidence="2 3" key="1">
    <citation type="submission" date="2015-04" db="EMBL/GenBank/DDBJ databases">
        <title>Lasius niger genome sequencing.</title>
        <authorList>
            <person name="Konorov E.A."/>
            <person name="Nikitin M.A."/>
            <person name="Kirill M.V."/>
            <person name="Chang P."/>
        </authorList>
    </citation>
    <scope>NUCLEOTIDE SEQUENCE [LARGE SCALE GENOMIC DNA]</scope>
    <source>
        <tissue evidence="2">Whole</tissue>
    </source>
</reference>
<evidence type="ECO:0000259" key="1">
    <source>
        <dbReference type="Pfam" id="PF21738"/>
    </source>
</evidence>
<evidence type="ECO:0000313" key="2">
    <source>
        <dbReference type="EMBL" id="KMQ90747.1"/>
    </source>
</evidence>